<evidence type="ECO:0000256" key="4">
    <source>
        <dbReference type="ARBA" id="ARBA00022741"/>
    </source>
</evidence>
<evidence type="ECO:0000256" key="10">
    <source>
        <dbReference type="ARBA" id="ARBA00076996"/>
    </source>
</evidence>
<dbReference type="AlphaFoldDB" id="A0A0B7IY21"/>
<feature type="domain" description="Alanine dehydrogenase/pyridine nucleotide transhydrogenase NAD(H)-binding" evidence="12">
    <location>
        <begin position="152"/>
        <end position="316"/>
    </location>
</feature>
<accession>A0A0B7IY21</accession>
<dbReference type="Pfam" id="PF05222">
    <property type="entry name" value="AlaDh_PNT_N"/>
    <property type="match status" value="1"/>
</dbReference>
<name>A0A0B7IY21_9RICK</name>
<dbReference type="SUPFAM" id="SSF51735">
    <property type="entry name" value="NAD(P)-binding Rossmann-fold domains"/>
    <property type="match status" value="1"/>
</dbReference>
<evidence type="ECO:0000259" key="13">
    <source>
        <dbReference type="SMART" id="SM01003"/>
    </source>
</evidence>
<keyword evidence="7" id="KW-0520">NAD</keyword>
<keyword evidence="6" id="KW-1278">Translocase</keyword>
<comment type="function">
    <text evidence="1">The transhydrogenation between NADH and NADP is coupled to respiration and ATP hydrolysis and functions as a proton pump across the membrane.</text>
</comment>
<evidence type="ECO:0000313" key="15">
    <source>
        <dbReference type="Proteomes" id="UP000018149"/>
    </source>
</evidence>
<dbReference type="SUPFAM" id="SSF52283">
    <property type="entry name" value="Formate/glycerate dehydrogenase catalytic domain-like"/>
    <property type="match status" value="1"/>
</dbReference>
<dbReference type="FunFam" id="3.40.50.720:FF:000188">
    <property type="entry name" value="NAD(P) transhydrogenase alpha subunit 1"/>
    <property type="match status" value="1"/>
</dbReference>
<dbReference type="InterPro" id="IPR007698">
    <property type="entry name" value="AlaDH/PNT_NAD(H)-bd"/>
</dbReference>
<evidence type="ECO:0000256" key="6">
    <source>
        <dbReference type="ARBA" id="ARBA00022967"/>
    </source>
</evidence>
<evidence type="ECO:0000256" key="5">
    <source>
        <dbReference type="ARBA" id="ARBA00022857"/>
    </source>
</evidence>
<dbReference type="SMART" id="SM01003">
    <property type="entry name" value="AlaDh_PNT_N"/>
    <property type="match status" value="1"/>
</dbReference>
<evidence type="ECO:0000256" key="11">
    <source>
        <dbReference type="ARBA" id="ARBA00084087"/>
    </source>
</evidence>
<gene>
    <name evidence="14" type="primary">pntAA</name>
    <name evidence="14" type="ORF">RMONA_01990</name>
</gene>
<dbReference type="Pfam" id="PF01262">
    <property type="entry name" value="AlaDh_PNT_C"/>
    <property type="match status" value="1"/>
</dbReference>
<reference evidence="15" key="2">
    <citation type="submission" date="2015-01" db="EMBL/GenBank/DDBJ databases">
        <authorList>
            <person name="Felsheim R."/>
        </authorList>
    </citation>
    <scope>NUCLEOTIDE SEQUENCE [LARGE SCALE GENOMIC DNA]</scope>
    <source>
        <strain evidence="15">IrR/Munich</strain>
    </source>
</reference>
<dbReference type="PANTHER" id="PTHR10160">
    <property type="entry name" value="NAD(P) TRANSHYDROGENASE"/>
    <property type="match status" value="1"/>
</dbReference>
<organism evidence="14 15">
    <name type="scientific">Rickettsia monacensis</name>
    <dbReference type="NCBI Taxonomy" id="109232"/>
    <lineage>
        <taxon>Bacteria</taxon>
        <taxon>Pseudomonadati</taxon>
        <taxon>Pseudomonadota</taxon>
        <taxon>Alphaproteobacteria</taxon>
        <taxon>Rickettsiales</taxon>
        <taxon>Rickettsiaceae</taxon>
        <taxon>Rickettsieae</taxon>
        <taxon>Rickettsia</taxon>
        <taxon>spotted fever group</taxon>
    </lineage>
</organism>
<evidence type="ECO:0000256" key="2">
    <source>
        <dbReference type="ARBA" id="ARBA00005689"/>
    </source>
</evidence>
<proteinExistence type="inferred from homology"/>
<evidence type="ECO:0000256" key="7">
    <source>
        <dbReference type="ARBA" id="ARBA00023027"/>
    </source>
</evidence>
<dbReference type="STRING" id="109232.RMONA_01990"/>
<feature type="domain" description="Alanine dehydrogenase/pyridine nucleotide transhydrogenase N-terminal" evidence="13">
    <location>
        <begin position="4"/>
        <end position="143"/>
    </location>
</feature>
<dbReference type="Proteomes" id="UP000018149">
    <property type="component" value="Chromosome I"/>
</dbReference>
<evidence type="ECO:0000256" key="9">
    <source>
        <dbReference type="ARBA" id="ARBA00071353"/>
    </source>
</evidence>
<dbReference type="CDD" id="cd05304">
    <property type="entry name" value="Rubrum_tdh"/>
    <property type="match status" value="1"/>
</dbReference>
<dbReference type="GO" id="GO:0005886">
    <property type="term" value="C:plasma membrane"/>
    <property type="evidence" value="ECO:0007669"/>
    <property type="project" value="TreeGrafter"/>
</dbReference>
<dbReference type="HOGENOM" id="CLU_003376_2_1_5"/>
<comment type="similarity">
    <text evidence="2">Belongs to the AlaDH/PNT family.</text>
</comment>
<reference evidence="14 15" key="1">
    <citation type="submission" date="2015-01" db="EMBL/GenBank/DDBJ databases">
        <title>Draft genome sequence of Rickettsia monacensis strain IrR/Munich.</title>
        <authorList>
            <person name="Felsheim R.F."/>
            <person name="Johnson S.L."/>
            <person name="Kurtti T.J."/>
            <person name="Munderloh U.G."/>
        </authorList>
    </citation>
    <scope>NUCLEOTIDE SEQUENCE [LARGE SCALE GENOMIC DNA]</scope>
    <source>
        <strain evidence="14 15">IrR/Munich</strain>
    </source>
</reference>
<dbReference type="KEGG" id="rmc:RMONA_01990"/>
<dbReference type="SMART" id="SM01002">
    <property type="entry name" value="AlaDh_PNT_C"/>
    <property type="match status" value="1"/>
</dbReference>
<keyword evidence="14" id="KW-0560">Oxidoreductase</keyword>
<dbReference type="GO" id="GO:0008750">
    <property type="term" value="F:proton-translocating NAD(P)+ transhydrogenase activity"/>
    <property type="evidence" value="ECO:0007669"/>
    <property type="project" value="UniProtKB-EC"/>
</dbReference>
<keyword evidence="4" id="KW-0547">Nucleotide-binding</keyword>
<evidence type="ECO:0000256" key="3">
    <source>
        <dbReference type="ARBA" id="ARBA00012943"/>
    </source>
</evidence>
<dbReference type="PANTHER" id="PTHR10160:SF19">
    <property type="entry name" value="PROTON-TRANSLOCATING NAD(P)(+) TRANSHYDROGENASE"/>
    <property type="match status" value="1"/>
</dbReference>
<comment type="catalytic activity">
    <reaction evidence="8">
        <text>NAD(+) + NADPH + H(+)(in) = NADH + NADP(+) + H(+)(out)</text>
        <dbReference type="Rhea" id="RHEA:47992"/>
        <dbReference type="ChEBI" id="CHEBI:15378"/>
        <dbReference type="ChEBI" id="CHEBI:57540"/>
        <dbReference type="ChEBI" id="CHEBI:57783"/>
        <dbReference type="ChEBI" id="CHEBI:57945"/>
        <dbReference type="ChEBI" id="CHEBI:58349"/>
        <dbReference type="EC" id="7.1.1.1"/>
    </reaction>
</comment>
<dbReference type="GO" id="GO:0006740">
    <property type="term" value="P:NADPH regeneration"/>
    <property type="evidence" value="ECO:0007669"/>
    <property type="project" value="TreeGrafter"/>
</dbReference>
<evidence type="ECO:0000313" key="14">
    <source>
        <dbReference type="EMBL" id="CEO16807.1"/>
    </source>
</evidence>
<keyword evidence="5" id="KW-0521">NADP</keyword>
<dbReference type="Gene3D" id="3.40.50.720">
    <property type="entry name" value="NAD(P)-binding Rossmann-like Domain"/>
    <property type="match status" value="2"/>
</dbReference>
<sequence>MKIVALKEKAKHETRAAITPEVAGLLVKKGYAVTVEKDIGLHAGFLDEEYVALGAKISSVPLEIISDADIILKVQPSSVTDKYSELEFAKKGAIIVGLLSPYLNHEYIKAAAKKNLTTFAMEFVPRITKAQNMDALSSQSNLVGYRAVIEASYHYTRAFPMMMTAAGTISPCKTLVLGIGVAGLQAIATAKRLGSIVAGYDVRAATKDQVESLGAKFVSPELQEDLQDKSGYAHESSEDYKAKQEEFLAKIIKGYDIVITTAQIPRKKAPLLVTEKMLEFMKHGSVIVDIATSTGGNVEGSEPDKIVTKHGVTIIGFSNLATKIATDSSKLYAKNLYNFLTYALQDGKFNMDDELVRDMLITKDGKIVSEKINVIPA</sequence>
<evidence type="ECO:0000259" key="12">
    <source>
        <dbReference type="SMART" id="SM01002"/>
    </source>
</evidence>
<keyword evidence="15" id="KW-1185">Reference proteome</keyword>
<dbReference type="EC" id="7.1.1.1" evidence="3"/>
<dbReference type="EMBL" id="LN794217">
    <property type="protein sequence ID" value="CEO16807.1"/>
    <property type="molecule type" value="Genomic_DNA"/>
</dbReference>
<dbReference type="InterPro" id="IPR036291">
    <property type="entry name" value="NAD(P)-bd_dom_sf"/>
</dbReference>
<dbReference type="RefSeq" id="WP_023507354.1">
    <property type="nucleotide sequence ID" value="NZ_LN794217.1"/>
</dbReference>
<evidence type="ECO:0000256" key="1">
    <source>
        <dbReference type="ARBA" id="ARBA00003943"/>
    </source>
</evidence>
<dbReference type="InterPro" id="IPR007886">
    <property type="entry name" value="AlaDH/PNT_N"/>
</dbReference>
<evidence type="ECO:0000256" key="8">
    <source>
        <dbReference type="ARBA" id="ARBA00048202"/>
    </source>
</evidence>
<protein>
    <recommendedName>
        <fullName evidence="9">NAD(P) transhydrogenase subunit alpha part 1</fullName>
        <ecNumber evidence="3">7.1.1.1</ecNumber>
    </recommendedName>
    <alternativeName>
        <fullName evidence="11">Nicotinamide nucleotide transhydrogenase subunit alpha 1</fullName>
    </alternativeName>
    <alternativeName>
        <fullName evidence="10">Pyridine nucleotide transhydrogenase subunit alpha 1</fullName>
    </alternativeName>
</protein>
<dbReference type="GO" id="GO:0050661">
    <property type="term" value="F:NADP binding"/>
    <property type="evidence" value="ECO:0007669"/>
    <property type="project" value="TreeGrafter"/>
</dbReference>
<dbReference type="GO" id="GO:0016491">
    <property type="term" value="F:oxidoreductase activity"/>
    <property type="evidence" value="ECO:0007669"/>
    <property type="project" value="UniProtKB-KW"/>
</dbReference>